<dbReference type="EMBL" id="JACMSE010000007">
    <property type="protein sequence ID" value="MBC2889808.1"/>
    <property type="molecule type" value="Genomic_DNA"/>
</dbReference>
<proteinExistence type="predicted"/>
<dbReference type="Gene3D" id="1.10.357.10">
    <property type="entry name" value="Tetracycline Repressor, domain 2"/>
    <property type="match status" value="1"/>
</dbReference>
<name>A0A842JJ01_9ACTN</name>
<dbReference type="RefSeq" id="WP_185905583.1">
    <property type="nucleotide sequence ID" value="NZ_JACMSE010000007.1"/>
</dbReference>
<dbReference type="Proteomes" id="UP000587396">
    <property type="component" value="Unassembled WGS sequence"/>
</dbReference>
<organism evidence="5 6">
    <name type="scientific">Gordonibacter massiliensis</name>
    <name type="common">ex Traore et al. 2017</name>
    <dbReference type="NCBI Taxonomy" id="1841863"/>
    <lineage>
        <taxon>Bacteria</taxon>
        <taxon>Bacillati</taxon>
        <taxon>Actinomycetota</taxon>
        <taxon>Coriobacteriia</taxon>
        <taxon>Eggerthellales</taxon>
        <taxon>Eggerthellaceae</taxon>
        <taxon>Gordonibacter</taxon>
    </lineage>
</organism>
<evidence type="ECO:0000256" key="1">
    <source>
        <dbReference type="ARBA" id="ARBA00023125"/>
    </source>
</evidence>
<protein>
    <submittedName>
        <fullName evidence="5">TetR/AcrR family transcriptional regulator</fullName>
    </submittedName>
</protein>
<dbReference type="InterPro" id="IPR001647">
    <property type="entry name" value="HTH_TetR"/>
</dbReference>
<sequence length="214" mass="23541">MPRPRKDQEGPSARERMEEAFWEALTEKPYAKITVGEIAQRAHVNKNAFYYHYDGLQSLAEEALDHMLPREVARMLLMRGGLPNETDDAQISALANEPELRKRLSRALLVVGKHGSSELVATLKNLVMQTWFDLFNVDESRLSSEAMVVVRFTLGGLLEVMSDEACHGKNANPIQTILGSGIAGTASAKVVETLRAAASDNPRGPKTSPQAEGR</sequence>
<feature type="region of interest" description="Disordered" evidence="3">
    <location>
        <begin position="195"/>
        <end position="214"/>
    </location>
</feature>
<keyword evidence="1 2" id="KW-0238">DNA-binding</keyword>
<comment type="caution">
    <text evidence="5">The sequence shown here is derived from an EMBL/GenBank/DDBJ whole genome shotgun (WGS) entry which is preliminary data.</text>
</comment>
<dbReference type="AlphaFoldDB" id="A0A842JJ01"/>
<feature type="DNA-binding region" description="H-T-H motif" evidence="2">
    <location>
        <begin position="34"/>
        <end position="53"/>
    </location>
</feature>
<dbReference type="GO" id="GO:0003677">
    <property type="term" value="F:DNA binding"/>
    <property type="evidence" value="ECO:0007669"/>
    <property type="project" value="UniProtKB-UniRule"/>
</dbReference>
<dbReference type="PROSITE" id="PS50977">
    <property type="entry name" value="HTH_TETR_2"/>
    <property type="match status" value="1"/>
</dbReference>
<evidence type="ECO:0000313" key="5">
    <source>
        <dbReference type="EMBL" id="MBC2889808.1"/>
    </source>
</evidence>
<keyword evidence="6" id="KW-1185">Reference proteome</keyword>
<reference evidence="5 6" key="1">
    <citation type="submission" date="2020-08" db="EMBL/GenBank/DDBJ databases">
        <authorList>
            <person name="Liu C."/>
            <person name="Sun Q."/>
        </authorList>
    </citation>
    <scope>NUCLEOTIDE SEQUENCE [LARGE SCALE GENOMIC DNA]</scope>
    <source>
        <strain evidence="5 6">N22</strain>
    </source>
</reference>
<dbReference type="SUPFAM" id="SSF46689">
    <property type="entry name" value="Homeodomain-like"/>
    <property type="match status" value="1"/>
</dbReference>
<dbReference type="InterPro" id="IPR009057">
    <property type="entry name" value="Homeodomain-like_sf"/>
</dbReference>
<accession>A0A842JJ01</accession>
<evidence type="ECO:0000313" key="6">
    <source>
        <dbReference type="Proteomes" id="UP000587396"/>
    </source>
</evidence>
<evidence type="ECO:0000259" key="4">
    <source>
        <dbReference type="PROSITE" id="PS50977"/>
    </source>
</evidence>
<evidence type="ECO:0000256" key="3">
    <source>
        <dbReference type="SAM" id="MobiDB-lite"/>
    </source>
</evidence>
<feature type="domain" description="HTH tetR-type" evidence="4">
    <location>
        <begin position="11"/>
        <end position="71"/>
    </location>
</feature>
<evidence type="ECO:0000256" key="2">
    <source>
        <dbReference type="PROSITE-ProRule" id="PRU00335"/>
    </source>
</evidence>
<gene>
    <name evidence="5" type="ORF">H7313_10725</name>
</gene>
<dbReference type="Pfam" id="PF00440">
    <property type="entry name" value="TetR_N"/>
    <property type="match status" value="1"/>
</dbReference>